<dbReference type="GO" id="GO:0005886">
    <property type="term" value="C:plasma membrane"/>
    <property type="evidence" value="ECO:0007669"/>
    <property type="project" value="UniProtKB-SubCell"/>
</dbReference>
<feature type="region of interest" description="Disordered" evidence="12">
    <location>
        <begin position="335"/>
        <end position="444"/>
    </location>
</feature>
<protein>
    <recommendedName>
        <fullName evidence="14">DOMON domain-containing protein</fullName>
    </recommendedName>
</protein>
<evidence type="ECO:0000256" key="13">
    <source>
        <dbReference type="SAM" id="Phobius"/>
    </source>
</evidence>
<dbReference type="SUPFAM" id="SSF52058">
    <property type="entry name" value="L domain-like"/>
    <property type="match status" value="2"/>
</dbReference>
<gene>
    <name evidence="15" type="ORF">ACHAWO_009820</name>
</gene>
<dbReference type="SMART" id="SM00369">
    <property type="entry name" value="LRR_TYP"/>
    <property type="match status" value="6"/>
</dbReference>
<feature type="compositionally biased region" description="Low complexity" evidence="12">
    <location>
        <begin position="1197"/>
        <end position="1211"/>
    </location>
</feature>
<feature type="compositionally biased region" description="Polar residues" evidence="12">
    <location>
        <begin position="1158"/>
        <end position="1186"/>
    </location>
</feature>
<keyword evidence="9" id="KW-0675">Receptor</keyword>
<feature type="region of interest" description="Disordered" evidence="12">
    <location>
        <begin position="1695"/>
        <end position="1782"/>
    </location>
</feature>
<keyword evidence="7 13" id="KW-1133">Transmembrane helix</keyword>
<feature type="compositionally biased region" description="Polar residues" evidence="12">
    <location>
        <begin position="1768"/>
        <end position="1779"/>
    </location>
</feature>
<reference evidence="15 16" key="1">
    <citation type="submission" date="2024-10" db="EMBL/GenBank/DDBJ databases">
        <title>Updated reference genomes for cyclostephanoid diatoms.</title>
        <authorList>
            <person name="Roberts W.R."/>
            <person name="Alverson A.J."/>
        </authorList>
    </citation>
    <scope>NUCLEOTIDE SEQUENCE [LARGE SCALE GENOMIC DNA]</scope>
    <source>
        <strain evidence="15 16">AJA010-31</strain>
    </source>
</reference>
<feature type="compositionally biased region" description="Low complexity" evidence="12">
    <location>
        <begin position="435"/>
        <end position="444"/>
    </location>
</feature>
<keyword evidence="2" id="KW-1003">Cell membrane</keyword>
<feature type="region of interest" description="Disordered" evidence="12">
    <location>
        <begin position="673"/>
        <end position="719"/>
    </location>
</feature>
<evidence type="ECO:0000256" key="9">
    <source>
        <dbReference type="ARBA" id="ARBA00023170"/>
    </source>
</evidence>
<feature type="compositionally biased region" description="Acidic residues" evidence="12">
    <location>
        <begin position="693"/>
        <end position="702"/>
    </location>
</feature>
<dbReference type="Pfam" id="PF00560">
    <property type="entry name" value="LRR_1"/>
    <property type="match status" value="3"/>
</dbReference>
<evidence type="ECO:0000256" key="12">
    <source>
        <dbReference type="SAM" id="MobiDB-lite"/>
    </source>
</evidence>
<dbReference type="PROSITE" id="PS51450">
    <property type="entry name" value="LRR"/>
    <property type="match status" value="1"/>
</dbReference>
<evidence type="ECO:0000259" key="14">
    <source>
        <dbReference type="PROSITE" id="PS50836"/>
    </source>
</evidence>
<dbReference type="GO" id="GO:0012505">
    <property type="term" value="C:endomembrane system"/>
    <property type="evidence" value="ECO:0007669"/>
    <property type="project" value="UniProtKB-SubCell"/>
</dbReference>
<comment type="caution">
    <text evidence="15">The sequence shown here is derived from an EMBL/GenBank/DDBJ whole genome shotgun (WGS) entry which is preliminary data.</text>
</comment>
<feature type="compositionally biased region" description="Basic and acidic residues" evidence="12">
    <location>
        <begin position="396"/>
        <end position="408"/>
    </location>
</feature>
<feature type="domain" description="DOMON" evidence="14">
    <location>
        <begin position="1001"/>
        <end position="1126"/>
    </location>
</feature>
<dbReference type="Proteomes" id="UP001530400">
    <property type="component" value="Unassembled WGS sequence"/>
</dbReference>
<feature type="transmembrane region" description="Helical" evidence="13">
    <location>
        <begin position="473"/>
        <end position="494"/>
    </location>
</feature>
<feature type="compositionally biased region" description="Polar residues" evidence="12">
    <location>
        <begin position="944"/>
        <end position="957"/>
    </location>
</feature>
<dbReference type="EMBL" id="JALLPJ020000156">
    <property type="protein sequence ID" value="KAL3800576.1"/>
    <property type="molecule type" value="Genomic_DNA"/>
</dbReference>
<keyword evidence="10" id="KW-0325">Glycoprotein</keyword>
<evidence type="ECO:0000256" key="2">
    <source>
        <dbReference type="ARBA" id="ARBA00022475"/>
    </source>
</evidence>
<comment type="subcellular location">
    <subcellularLocation>
        <location evidence="1">Cell membrane</location>
    </subcellularLocation>
    <subcellularLocation>
        <location evidence="11">Endomembrane system</location>
        <topology evidence="11">Single-pass membrane protein</topology>
    </subcellularLocation>
</comment>
<keyword evidence="4 13" id="KW-0812">Transmembrane</keyword>
<dbReference type="PANTHER" id="PTHR48052:SF81">
    <property type="entry name" value="LEUCINE-RICH REPEAT-CONTAINING N-TERMINAL PLANT-TYPE DOMAIN-CONTAINING PROTEIN"/>
    <property type="match status" value="1"/>
</dbReference>
<evidence type="ECO:0000256" key="10">
    <source>
        <dbReference type="ARBA" id="ARBA00023180"/>
    </source>
</evidence>
<feature type="compositionally biased region" description="Basic and acidic residues" evidence="12">
    <location>
        <begin position="1739"/>
        <end position="1755"/>
    </location>
</feature>
<feature type="region of interest" description="Disordered" evidence="12">
    <location>
        <begin position="231"/>
        <end position="254"/>
    </location>
</feature>
<sequence>MTKVNNGRITSSTAAATNTTRAKAAAVLARLDEMSVSLADEISHYEDDATFDLSIKEEIANKPRATSSTADVMKKLDMVSESKEVVVYDDDDGSCGVESNDDESTVYEEISYGLSRMNEVSQTKSLLKKDEKNAAVVEDRNKPQQQQKKLVTEKATIASRASSHMTPLLPVLVGEDKSEHLEDLRNMHSCSFDGSDASSDGGFSIEEAEEEELITEAIPVLTPLVRPPLTSKVKSVTSKKSGHSLASNKSKHEHSIDKYVHTLTMDDSVLDDASIMDLQMSKTPKIGNNRKSLVGKKGGFDGTSSSSRNEKSSLFPPHLVASDLSYSSSSAEVVSVKSNKSGVSTTSTEKTDNTRSSIVLFSRAAPPKPADKSNAESTVKSDTSRISLGLFSRAAPRTDSKSSDEKSEASLFDPPSHLSIDIESASSKRRGAKRGGASSSRVSSALSLDDETGDIIRAAIIIKNDNKRRRKRGVICGTAIVFLAMIAVLGALVYTNNVPVFMREPLSKVGVIPSSPTAEPNSDGEPKGVVDTVWYADFDHYKCVQDCASSSESVTCGGKMKDWEQGFATLEECCLENFSSFIGKDWSLVDCVKVSNPETTNKSGIYSTGMPTYTPTTDHKDAKIEEEGEEENDKEGDQKGDASITGTTPWAVNDKESIDQNDSSEYILELDENFNPIKPADSTGDRPSTKAEEVEEKVDDESQPMSGTTPWAVKHEKPSNENMSTGYVLELDENFNPINSTTVAATTTQFHQDTLISEVSEDEETTTTAAVINNDAATDTVEPTSSTSVGVSSSSNSAAFNTTESQGGSDTAVYYADWNENKCLLTGPDQKLESWETSYSTEDECCLDNFDWDVNGNCFQTTRPATDSPTTTLSPTYLPTGQPSISIQPTATVLVWIHFNKKCIKVNKTTLKNNAKSYGSQDKCHLDNNLGDYQPTVSPTFSPTVAPSFSPTVSPTEVETMHPSAPPSRTPSYSPSEGQEDLSKAGMNICTVEFCAHEMTSDYKMEYRVNVPDNVSVDECLGCSLSVKLTYDGETSWLGFAVSTDGAMVGSEAVIGVPGMTPAKYYLTGKFETGVQPMDQSKQTLLDPTIEVADGQTILTFTKLLVEDGEIPISTAELVTFLWARGTDVDITYHGSNKGSFSINLLKTGSNRIDDASAETTTEVVNEPSNRPTTKQTPKPSSSATGKPSAKPTAKASTSRPTVRSTSTKPTMKQTSGSVDRDSLMELLLQKSPNTNSTAMKLDTYSAQYLGWRWLKKNPDLSTITDERKVQRWALATFYRALHGDEWTFGEGWLQITDAGVDECTWYNIMCDSSGSVISIDLRNNYLWGEIPLEISLLGKCEYLGLSSNYLTTIQPAIFEMDNLKVLDMDDNGIELIPSNIKPSLTIEELYLSHNKIASIPDVIFDLESLKAFYIFNNWIGSSLSSKIGQLASLEALSMEMNYLTGQLPVELYQLSNLKELSLSANTLNTTIDSRIGTLENLVSLRLDNNYRLDQNGALISSGIIGTVPSSIGNLKQLKELRLDNNFIQGPLPSALGDLGSLEILRIESNDVHGAIPSEIGNAVNLQYLHLWSNYIEGPIPKDLGDLVQLKELFLDDNELTGSIPTELGNLSGVDYIALANNNIEGTIPSELGLLSSITKLELQSNYLYGEVPKELGNTPLNLLQLESNYLFGDIPVEVCNSNSIQYISGTCPAMPQAPTPAPAATRTNQTTPLAQSSISVRNGVRANNNVRTRAKTNGARDGKRASGRSSDRTQNRRNGGGTRLRNKQTSRGLAQNAPSPSPTLEYWWSCNCCSECLPME</sequence>
<evidence type="ECO:0000256" key="6">
    <source>
        <dbReference type="ARBA" id="ARBA00022737"/>
    </source>
</evidence>
<evidence type="ECO:0000256" key="5">
    <source>
        <dbReference type="ARBA" id="ARBA00022729"/>
    </source>
</evidence>
<dbReference type="InterPro" id="IPR001611">
    <property type="entry name" value="Leu-rich_rpt"/>
</dbReference>
<dbReference type="InterPro" id="IPR032675">
    <property type="entry name" value="LRR_dom_sf"/>
</dbReference>
<keyword evidence="16" id="KW-1185">Reference proteome</keyword>
<dbReference type="PANTHER" id="PTHR48052">
    <property type="entry name" value="UNNAMED PRODUCT"/>
    <property type="match status" value="1"/>
</dbReference>
<evidence type="ECO:0000256" key="3">
    <source>
        <dbReference type="ARBA" id="ARBA00022614"/>
    </source>
</evidence>
<accession>A0ABD3QM92</accession>
<feature type="compositionally biased region" description="Low complexity" evidence="12">
    <location>
        <begin position="1721"/>
        <end position="1738"/>
    </location>
</feature>
<feature type="region of interest" description="Disordered" evidence="12">
    <location>
        <begin position="1156"/>
        <end position="1222"/>
    </location>
</feature>
<proteinExistence type="predicted"/>
<feature type="compositionally biased region" description="Polar residues" evidence="12">
    <location>
        <begin position="375"/>
        <end position="386"/>
    </location>
</feature>
<dbReference type="PROSITE" id="PS50836">
    <property type="entry name" value="DOMON"/>
    <property type="match status" value="1"/>
</dbReference>
<keyword evidence="5" id="KW-0732">Signal</keyword>
<evidence type="ECO:0000256" key="1">
    <source>
        <dbReference type="ARBA" id="ARBA00004236"/>
    </source>
</evidence>
<evidence type="ECO:0000313" key="16">
    <source>
        <dbReference type="Proteomes" id="UP001530400"/>
    </source>
</evidence>
<dbReference type="InterPro" id="IPR003591">
    <property type="entry name" value="Leu-rich_rpt_typical-subtyp"/>
</dbReference>
<dbReference type="CDD" id="cd09631">
    <property type="entry name" value="DOMON_DOH"/>
    <property type="match status" value="1"/>
</dbReference>
<evidence type="ECO:0000256" key="11">
    <source>
        <dbReference type="ARBA" id="ARBA00037847"/>
    </source>
</evidence>
<feature type="region of interest" description="Disordered" evidence="12">
    <location>
        <begin position="623"/>
        <end position="659"/>
    </location>
</feature>
<dbReference type="Gene3D" id="3.80.10.10">
    <property type="entry name" value="Ribonuclease Inhibitor"/>
    <property type="match status" value="4"/>
</dbReference>
<feature type="region of interest" description="Disordered" evidence="12">
    <location>
        <begin position="281"/>
        <end position="315"/>
    </location>
</feature>
<dbReference type="SMART" id="SM00365">
    <property type="entry name" value="LRR_SD22"/>
    <property type="match status" value="4"/>
</dbReference>
<keyword evidence="6" id="KW-0677">Repeat</keyword>
<evidence type="ECO:0000256" key="7">
    <source>
        <dbReference type="ARBA" id="ARBA00022989"/>
    </source>
</evidence>
<dbReference type="InterPro" id="IPR045266">
    <property type="entry name" value="DOH_DOMON"/>
</dbReference>
<evidence type="ECO:0000256" key="4">
    <source>
        <dbReference type="ARBA" id="ARBA00022692"/>
    </source>
</evidence>
<dbReference type="FunFam" id="3.80.10.10:FF:000719">
    <property type="entry name" value="MDIS1-interacting receptor like kinase 2 isoform A"/>
    <property type="match status" value="1"/>
</dbReference>
<keyword evidence="8 13" id="KW-0472">Membrane</keyword>
<evidence type="ECO:0000313" key="15">
    <source>
        <dbReference type="EMBL" id="KAL3800576.1"/>
    </source>
</evidence>
<feature type="compositionally biased region" description="Low complexity" evidence="12">
    <location>
        <begin position="780"/>
        <end position="805"/>
    </location>
</feature>
<feature type="region of interest" description="Disordered" evidence="12">
    <location>
        <begin position="944"/>
        <end position="981"/>
    </location>
</feature>
<name>A0ABD3QM92_9STRA</name>
<dbReference type="InterPro" id="IPR005018">
    <property type="entry name" value="DOMON_domain"/>
</dbReference>
<feature type="region of interest" description="Disordered" evidence="12">
    <location>
        <begin position="780"/>
        <end position="806"/>
    </location>
</feature>
<feature type="compositionally biased region" description="Low complexity" evidence="12">
    <location>
        <begin position="1703"/>
        <end position="1713"/>
    </location>
</feature>
<feature type="compositionally biased region" description="Low complexity" evidence="12">
    <location>
        <begin position="335"/>
        <end position="348"/>
    </location>
</feature>
<organism evidence="15 16">
    <name type="scientific">Cyclotella atomus</name>
    <dbReference type="NCBI Taxonomy" id="382360"/>
    <lineage>
        <taxon>Eukaryota</taxon>
        <taxon>Sar</taxon>
        <taxon>Stramenopiles</taxon>
        <taxon>Ochrophyta</taxon>
        <taxon>Bacillariophyta</taxon>
        <taxon>Coscinodiscophyceae</taxon>
        <taxon>Thalassiosirophycidae</taxon>
        <taxon>Stephanodiscales</taxon>
        <taxon>Stephanodiscaceae</taxon>
        <taxon>Cyclotella</taxon>
    </lineage>
</organism>
<keyword evidence="3" id="KW-0433">Leucine-rich repeat</keyword>
<evidence type="ECO:0000256" key="8">
    <source>
        <dbReference type="ARBA" id="ARBA00023136"/>
    </source>
</evidence>
<dbReference type="SMART" id="SM00664">
    <property type="entry name" value="DoH"/>
    <property type="match status" value="1"/>
</dbReference>
<feature type="compositionally biased region" description="Basic and acidic residues" evidence="12">
    <location>
        <begin position="683"/>
        <end position="692"/>
    </location>
</feature>